<keyword evidence="9" id="KW-1160">Virus entry into host cell</keyword>
<dbReference type="GO" id="GO:0005198">
    <property type="term" value="F:structural molecule activity"/>
    <property type="evidence" value="ECO:0007669"/>
    <property type="project" value="InterPro"/>
</dbReference>
<dbReference type="InterPro" id="IPR000145">
    <property type="entry name" value="Capsid_VP5_Orbivir"/>
</dbReference>
<evidence type="ECO:0000256" key="5">
    <source>
        <dbReference type="ARBA" id="ARBA00022595"/>
    </source>
</evidence>
<evidence type="ECO:0000256" key="4">
    <source>
        <dbReference type="ARBA" id="ARBA00022561"/>
    </source>
</evidence>
<keyword evidence="7" id="KW-1152">Outer capsid protein</keyword>
<keyword evidence="5" id="KW-1162">Viral penetration into host cytoplasm</keyword>
<keyword evidence="4" id="KW-0167">Capsid protein</keyword>
<dbReference type="EMBL" id="MG470862">
    <property type="protein sequence ID" value="AXB87390.1"/>
    <property type="molecule type" value="Genomic_RNA"/>
</dbReference>
<dbReference type="EMBL" id="MG470852">
    <property type="protein sequence ID" value="AXB87380.1"/>
    <property type="molecule type" value="Genomic_RNA"/>
</dbReference>
<reference evidence="12" key="1">
    <citation type="journal article" date="2018" name="Emerg. Infect. Dis.">
        <title>Equine Encephalosis Virus in India, 2008.</title>
        <authorList>
            <person name="Yadav P.D."/>
            <person name="Albarino C.G."/>
            <person name="Nyayanit D.A."/>
            <person name="Guerrero L."/>
            <person name="Jenks M.H."/>
            <person name="Sarkale P."/>
            <person name="Nichol S.T."/>
            <person name="Mourya D.T."/>
        </authorList>
    </citation>
    <scope>NUCLEOTIDE SEQUENCE</scope>
    <source>
        <strain evidence="11">88403/blood</strain>
        <strain evidence="12">88403/lungs</strain>
    </source>
</reference>
<keyword evidence="6" id="KW-1173">Viral penetration via permeabilization of host membrane</keyword>
<organism evidence="12">
    <name type="scientific">Equine encephalosis virus</name>
    <dbReference type="NCBI Taxonomy" id="201490"/>
    <lineage>
        <taxon>Viruses</taxon>
        <taxon>Riboviria</taxon>
        <taxon>Orthornavirae</taxon>
        <taxon>Duplornaviricota</taxon>
        <taxon>Resentoviricetes</taxon>
        <taxon>Reovirales</taxon>
        <taxon>Sedoreoviridae</taxon>
        <taxon>Orbivirus</taxon>
        <taxon>Orbivirus betaequi</taxon>
    </lineage>
</organism>
<dbReference type="GO" id="GO:0140267">
    <property type="term" value="P:symbiont entry into host cell via permeabilization of host membrane"/>
    <property type="evidence" value="ECO:0007669"/>
    <property type="project" value="UniProtKB-KW"/>
</dbReference>
<name>A0A2Z5EME0_9REOV</name>
<evidence type="ECO:0000256" key="1">
    <source>
        <dbReference type="ARBA" id="ARBA00004328"/>
    </source>
</evidence>
<keyword evidence="8" id="KW-0946">Virion</keyword>
<evidence type="ECO:0000256" key="8">
    <source>
        <dbReference type="ARBA" id="ARBA00022844"/>
    </source>
</evidence>
<proteinExistence type="inferred from homology"/>
<accession>A0A2Z5EME0</accession>
<comment type="function">
    <text evidence="10">VP5 protein is one of the two proteins (with VP2) which constitute the virus particle outer capsid. Acts as a membrane permeabilization protein that mediates release of viral particles from endosomal compartments into the cytoplasm. Permeabilization activity is probably negatively regulated by VP2 and is triggered by endosomal degradation of VP2 and exposure to low pH.</text>
</comment>
<evidence type="ECO:0000256" key="2">
    <source>
        <dbReference type="ARBA" id="ARBA00007624"/>
    </source>
</evidence>
<evidence type="ECO:0000256" key="10">
    <source>
        <dbReference type="ARBA" id="ARBA00024835"/>
    </source>
</evidence>
<evidence type="ECO:0000313" key="11">
    <source>
        <dbReference type="EMBL" id="AXB87380.1"/>
    </source>
</evidence>
<evidence type="ECO:0000256" key="6">
    <source>
        <dbReference type="ARBA" id="ARBA00022648"/>
    </source>
</evidence>
<comment type="subcellular location">
    <subcellularLocation>
        <location evidence="1">Virion</location>
    </subcellularLocation>
</comment>
<evidence type="ECO:0000256" key="9">
    <source>
        <dbReference type="ARBA" id="ARBA00023296"/>
    </source>
</evidence>
<dbReference type="GO" id="GO:0039624">
    <property type="term" value="C:viral outer capsid"/>
    <property type="evidence" value="ECO:0007669"/>
    <property type="project" value="UniProtKB-KW"/>
</dbReference>
<dbReference type="Pfam" id="PF00901">
    <property type="entry name" value="Orbi_VP5"/>
    <property type="match status" value="1"/>
</dbReference>
<evidence type="ECO:0000313" key="12">
    <source>
        <dbReference type="EMBL" id="AXB87390.1"/>
    </source>
</evidence>
<evidence type="ECO:0000256" key="3">
    <source>
        <dbReference type="ARBA" id="ARBA00015353"/>
    </source>
</evidence>
<protein>
    <recommendedName>
        <fullName evidence="3">Outer capsid protein VP5</fullName>
    </recommendedName>
</protein>
<comment type="similarity">
    <text evidence="2">Belongs to the orbivirus VP5 family.</text>
</comment>
<sequence length="515" mass="57294">MGRFTKMLSRAGGAIKKAVTSQGAKKMYSALGEMAIKAANSEIGQAAMEGLVQGTIQSAIEGGSYGSNIKQAMLLSVAGRLDAPPDPTSPGEVAMRNAIIKLKAEEEEDRVFEKHNEAISRIVGEDVMKLREIVKRGEVVQGDEIKTVETALEGLIRLNEKRTMDISQLTDAINKERVDRNEDEREMVNNYMDNIHQIKHALEVEQEAMHEEAIQEGLDMAAEVLEHASEEVPIIGAGLATAAASARAIEGGLKVKEVINKIMGVDLTHIGHKPVLPSTISTIIQSRGKQIDERQMVKSLIEKKNILEEERREVEHIRSEVLPKFKQAVNENGEAWHPKLARTTYIPMTQKPKIHVYSAPYDSDDIMIVKALSPHHAGLGFFIGFDLALDFVHFVDIHPESHVLRGGGIEVVGPSFSSAYREFFDIASNSDDVSTVQRRRLQRSGREHPIYVGSFDYDISYDMLKSNALSLVHNDDLQMHVLRGPKHLQRRMIMAAMMHGVEIIKPPESGFLSFW</sequence>
<evidence type="ECO:0000256" key="7">
    <source>
        <dbReference type="ARBA" id="ARBA00022770"/>
    </source>
</evidence>